<proteinExistence type="predicted"/>
<protein>
    <submittedName>
        <fullName evidence="1">Uncharacterized protein</fullName>
    </submittedName>
</protein>
<sequence>LEFGRADFGLLKTLLGMVPWDEVLEGRRAQESWLIFKDHLLQAQERCIPTKKKAGRKAKRPAWMNKELLDMIKGKKEAYREWKQGRVAWEEYREIVQAARDQVRQAKAQLELNLSRDIKTNKKSFYKYVSKKRKTREAVGPLQKETEELVTRDRDRAEVLNDFFASVFTGKDCSHTAHDAE</sequence>
<evidence type="ECO:0000313" key="1">
    <source>
        <dbReference type="EMBL" id="KGL96755.1"/>
    </source>
</evidence>
<reference evidence="2" key="1">
    <citation type="journal article" date="2014" name="Science">
        <title>Comparative genomics reveals insights into avian genome evolution and adaptation.</title>
        <authorList>
            <consortium name="Avian Genome Consortium"/>
            <person name="Zhang G."/>
            <person name="Li C."/>
            <person name="Li Q."/>
            <person name="Li B."/>
            <person name="Larkin D.M."/>
            <person name="Lee C."/>
            <person name="Storz J.F."/>
            <person name="Antunes A."/>
            <person name="Greenwold M.J."/>
            <person name="Meredith R.W."/>
            <person name="Odeen A."/>
            <person name="Cui J."/>
            <person name="Zhou Q."/>
            <person name="Xu L."/>
            <person name="Pan H."/>
            <person name="Wang Z."/>
            <person name="Jin L."/>
            <person name="Zhang P."/>
            <person name="Hu H."/>
            <person name="Yang W."/>
            <person name="Hu J."/>
            <person name="Xiao J."/>
            <person name="Yang Z."/>
            <person name="Liu Y."/>
            <person name="Xie Q."/>
            <person name="Yu H."/>
            <person name="Lian J."/>
            <person name="Wen P."/>
            <person name="Zhang F."/>
            <person name="Li H."/>
            <person name="Zeng Y."/>
            <person name="Xiong Z."/>
            <person name="Liu S."/>
            <person name="Zhou L."/>
            <person name="Huang Z."/>
            <person name="An N."/>
            <person name="Wang J."/>
            <person name="Zheng Q."/>
            <person name="Xiong Y."/>
            <person name="Wang G."/>
            <person name="Wang B."/>
            <person name="Wang J."/>
            <person name="Fan Y."/>
            <person name="da Fonseca R.R."/>
            <person name="Alfaro-Nunez A."/>
            <person name="Schubert M."/>
            <person name="Orlando L."/>
            <person name="Mourier T."/>
            <person name="Howard J.T."/>
            <person name="Ganapathy G."/>
            <person name="Pfenning A."/>
            <person name="Whitney O."/>
            <person name="Rivas M.V."/>
            <person name="Hara E."/>
            <person name="Smith J."/>
            <person name="Farre M."/>
            <person name="Narayan J."/>
            <person name="Slavov G."/>
            <person name="Romanov M.N."/>
            <person name="Borges R."/>
            <person name="Machado J.P."/>
            <person name="Khan I."/>
            <person name="Springer M.S."/>
            <person name="Gatesy J."/>
            <person name="Hoffmann F.G."/>
            <person name="Opazo J.C."/>
            <person name="Hastad O."/>
            <person name="Sawyer R.H."/>
            <person name="Kim H."/>
            <person name="Kim K.W."/>
            <person name="Kim H.J."/>
            <person name="Cho S."/>
            <person name="Li N."/>
            <person name="Huang Y."/>
            <person name="Bruford M.W."/>
            <person name="Zhan X."/>
            <person name="Dixon A."/>
            <person name="Bertelsen M.F."/>
            <person name="Derryberry E."/>
            <person name="Warren W."/>
            <person name="Wilson R.K."/>
            <person name="Li S."/>
            <person name="Ray D.A."/>
            <person name="Green R.E."/>
            <person name="O'Brien S.J."/>
            <person name="Griffin D."/>
            <person name="Johnson W.E."/>
            <person name="Haussler D."/>
            <person name="Ryder O.A."/>
            <person name="Willerslev E."/>
            <person name="Graves G.R."/>
            <person name="Alstrom P."/>
            <person name="Fjeldsa J."/>
            <person name="Mindell D.P."/>
            <person name="Edwards S.V."/>
            <person name="Braun E.L."/>
            <person name="Rahbek C."/>
            <person name="Burt D.W."/>
            <person name="Houde P."/>
            <person name="Zhang Y."/>
            <person name="Yang H."/>
            <person name="Wang J."/>
            <person name="Jarvis E.D."/>
            <person name="Gilbert M.T."/>
            <person name="Wang J."/>
        </authorList>
    </citation>
    <scope>NUCLEOTIDE SEQUENCE [LARGE SCALE GENOMIC DNA]</scope>
</reference>
<gene>
    <name evidence="1" type="ORF">N301_11125</name>
</gene>
<dbReference type="EMBL" id="KL872714">
    <property type="protein sequence ID" value="KGL96755.1"/>
    <property type="molecule type" value="Genomic_DNA"/>
</dbReference>
<accession>A0A0A0AUI4</accession>
<keyword evidence="2" id="KW-1185">Reference proteome</keyword>
<dbReference type="GO" id="GO:0061343">
    <property type="term" value="P:cell adhesion involved in heart morphogenesis"/>
    <property type="evidence" value="ECO:0007669"/>
    <property type="project" value="TreeGrafter"/>
</dbReference>
<dbReference type="Proteomes" id="UP000053858">
    <property type="component" value="Unassembled WGS sequence"/>
</dbReference>
<feature type="non-terminal residue" evidence="1">
    <location>
        <position position="181"/>
    </location>
</feature>
<dbReference type="AlphaFoldDB" id="A0A0A0AUI4"/>
<dbReference type="PANTHER" id="PTHR33395:SF22">
    <property type="entry name" value="REVERSE TRANSCRIPTASE DOMAIN-CONTAINING PROTEIN"/>
    <property type="match status" value="1"/>
</dbReference>
<feature type="non-terminal residue" evidence="1">
    <location>
        <position position="1"/>
    </location>
</feature>
<dbReference type="GO" id="GO:0007508">
    <property type="term" value="P:larval heart development"/>
    <property type="evidence" value="ECO:0007669"/>
    <property type="project" value="TreeGrafter"/>
</dbReference>
<dbReference type="PANTHER" id="PTHR33395">
    <property type="entry name" value="TRANSCRIPTASE, PUTATIVE-RELATED-RELATED"/>
    <property type="match status" value="1"/>
</dbReference>
<name>A0A0A0AUI4_CHAVO</name>
<organism evidence="1 2">
    <name type="scientific">Charadrius vociferus</name>
    <name type="common">Killdeer</name>
    <name type="synonym">Aegialitis vocifera</name>
    <dbReference type="NCBI Taxonomy" id="50402"/>
    <lineage>
        <taxon>Eukaryota</taxon>
        <taxon>Metazoa</taxon>
        <taxon>Chordata</taxon>
        <taxon>Craniata</taxon>
        <taxon>Vertebrata</taxon>
        <taxon>Euteleostomi</taxon>
        <taxon>Archelosauria</taxon>
        <taxon>Archosauria</taxon>
        <taxon>Dinosauria</taxon>
        <taxon>Saurischia</taxon>
        <taxon>Theropoda</taxon>
        <taxon>Coelurosauria</taxon>
        <taxon>Aves</taxon>
        <taxon>Neognathae</taxon>
        <taxon>Neoaves</taxon>
        <taxon>Charadriiformes</taxon>
        <taxon>Charadriidae</taxon>
        <taxon>Charadrius</taxon>
    </lineage>
</organism>
<dbReference type="GO" id="GO:0031012">
    <property type="term" value="C:extracellular matrix"/>
    <property type="evidence" value="ECO:0007669"/>
    <property type="project" value="TreeGrafter"/>
</dbReference>
<evidence type="ECO:0000313" key="2">
    <source>
        <dbReference type="Proteomes" id="UP000053858"/>
    </source>
</evidence>